<name>A0A2U1CJ12_9BURK</name>
<dbReference type="PANTHER" id="PTHR43433">
    <property type="entry name" value="HYDROLASE, ALPHA/BETA FOLD FAMILY PROTEIN"/>
    <property type="match status" value="1"/>
</dbReference>
<dbReference type="NCBIfam" id="TIGR02427">
    <property type="entry name" value="protocat_pcaD"/>
    <property type="match status" value="1"/>
</dbReference>
<proteinExistence type="predicted"/>
<gene>
    <name evidence="3" type="ORF">C7440_3140</name>
</gene>
<organism evidence="3 4">
    <name type="scientific">Pusillimonas noertemannii</name>
    <dbReference type="NCBI Taxonomy" id="305977"/>
    <lineage>
        <taxon>Bacteria</taxon>
        <taxon>Pseudomonadati</taxon>
        <taxon>Pseudomonadota</taxon>
        <taxon>Betaproteobacteria</taxon>
        <taxon>Burkholderiales</taxon>
        <taxon>Alcaligenaceae</taxon>
        <taxon>Pusillimonas</taxon>
    </lineage>
</organism>
<evidence type="ECO:0000259" key="2">
    <source>
        <dbReference type="Pfam" id="PF02627"/>
    </source>
</evidence>
<reference evidence="3 4" key="1">
    <citation type="submission" date="2018-04" db="EMBL/GenBank/DDBJ databases">
        <title>Genomic Encyclopedia of Type Strains, Phase IV (KMG-IV): sequencing the most valuable type-strain genomes for metagenomic binning, comparative biology and taxonomic classification.</title>
        <authorList>
            <person name="Goeker M."/>
        </authorList>
    </citation>
    <scope>NUCLEOTIDE SEQUENCE [LARGE SCALE GENOMIC DNA]</scope>
    <source>
        <strain evidence="3 4">DSM 10065</strain>
    </source>
</reference>
<dbReference type="GO" id="GO:0051920">
    <property type="term" value="F:peroxiredoxin activity"/>
    <property type="evidence" value="ECO:0007669"/>
    <property type="project" value="InterPro"/>
</dbReference>
<comment type="caution">
    <text evidence="3">The sequence shown here is derived from an EMBL/GenBank/DDBJ whole genome shotgun (WGS) entry which is preliminary data.</text>
</comment>
<dbReference type="InterPro" id="IPR026968">
    <property type="entry name" value="PcaD/CatD"/>
</dbReference>
<sequence length="422" mass="45791">MSFDRINHDLERGLKNRREILGDAWVDRSLSRANNFNAEFQQLITRFAWNEIWGRPGLDKKTRRAMVLAITMALGRWEEFELHVRAALLGGQDDTRLTPDELKEVLIQTAIYAGVPAANTGFTHAMAILREIGPEIGYTLEPADITAAAHPGIGQESSTRSKPALHYTLRRARNGAARRTVVLSHALGCDLDMWDGLANVLAADSDVVAYDHRGHGGSDAPEGLYSMAELAEDAARLLRELDCGPVVWIGLSMGGMVGQELAIRHPELVSALVVANSTSAYPEEVRAAWQQRIETVRAKGIEAIADAVMERYFHAGFRQEKPAAVAAFRKRLVTTDAEGYVGCCNAVGTVDTTGRLPQVKAPALIIAGAQDQGAPVSMSETMAQQIPGAKLVVIENASHLAVAEQPKAFEQAVAEFLSQLPA</sequence>
<feature type="domain" description="AB hydrolase-1" evidence="1">
    <location>
        <begin position="180"/>
        <end position="404"/>
    </location>
</feature>
<dbReference type="PANTHER" id="PTHR43433:SF5">
    <property type="entry name" value="AB HYDROLASE-1 DOMAIN-CONTAINING PROTEIN"/>
    <property type="match status" value="1"/>
</dbReference>
<dbReference type="InterPro" id="IPR003779">
    <property type="entry name" value="CMD-like"/>
</dbReference>
<dbReference type="GO" id="GO:0047570">
    <property type="term" value="F:3-oxoadipate enol-lactonase activity"/>
    <property type="evidence" value="ECO:0007669"/>
    <property type="project" value="InterPro"/>
</dbReference>
<dbReference type="RefSeq" id="WP_116519192.1">
    <property type="nucleotide sequence ID" value="NZ_JACCEX010000005.1"/>
</dbReference>
<accession>A0A2U1CJ12</accession>
<dbReference type="SUPFAM" id="SSF69118">
    <property type="entry name" value="AhpD-like"/>
    <property type="match status" value="1"/>
</dbReference>
<keyword evidence="4" id="KW-1185">Reference proteome</keyword>
<dbReference type="SUPFAM" id="SSF53474">
    <property type="entry name" value="alpha/beta-Hydrolases"/>
    <property type="match status" value="1"/>
</dbReference>
<dbReference type="InterPro" id="IPR029058">
    <property type="entry name" value="AB_hydrolase_fold"/>
</dbReference>
<evidence type="ECO:0000313" key="3">
    <source>
        <dbReference type="EMBL" id="PVY60978.1"/>
    </source>
</evidence>
<dbReference type="InterPro" id="IPR029032">
    <property type="entry name" value="AhpD-like"/>
</dbReference>
<dbReference type="EMBL" id="QEKO01000005">
    <property type="protein sequence ID" value="PVY60978.1"/>
    <property type="molecule type" value="Genomic_DNA"/>
</dbReference>
<dbReference type="GO" id="GO:0042952">
    <property type="term" value="P:beta-ketoadipate pathway"/>
    <property type="evidence" value="ECO:0007669"/>
    <property type="project" value="InterPro"/>
</dbReference>
<dbReference type="PRINTS" id="PR00111">
    <property type="entry name" value="ABHYDROLASE"/>
</dbReference>
<dbReference type="OrthoDB" id="9793083at2"/>
<evidence type="ECO:0000259" key="1">
    <source>
        <dbReference type="Pfam" id="PF00561"/>
    </source>
</evidence>
<dbReference type="Pfam" id="PF02627">
    <property type="entry name" value="CMD"/>
    <property type="match status" value="1"/>
</dbReference>
<protein>
    <submittedName>
        <fullName evidence="3">3-oxoadipate enol-lactonase</fullName>
    </submittedName>
</protein>
<dbReference type="InterPro" id="IPR000073">
    <property type="entry name" value="AB_hydrolase_1"/>
</dbReference>
<evidence type="ECO:0000313" key="4">
    <source>
        <dbReference type="Proteomes" id="UP000246145"/>
    </source>
</evidence>
<feature type="domain" description="Carboxymuconolactone decarboxylase-like" evidence="2">
    <location>
        <begin position="39"/>
        <end position="122"/>
    </location>
</feature>
<dbReference type="Gene3D" id="3.40.50.1820">
    <property type="entry name" value="alpha/beta hydrolase"/>
    <property type="match status" value="1"/>
</dbReference>
<dbReference type="Pfam" id="PF00561">
    <property type="entry name" value="Abhydrolase_1"/>
    <property type="match status" value="1"/>
</dbReference>
<dbReference type="Gene3D" id="1.20.1290.10">
    <property type="entry name" value="AhpD-like"/>
    <property type="match status" value="1"/>
</dbReference>
<dbReference type="STRING" id="1231391.GCA_000308195_00035"/>
<dbReference type="Proteomes" id="UP000246145">
    <property type="component" value="Unassembled WGS sequence"/>
</dbReference>
<dbReference type="InterPro" id="IPR050471">
    <property type="entry name" value="AB_hydrolase"/>
</dbReference>
<dbReference type="AlphaFoldDB" id="A0A2U1CJ12"/>